<dbReference type="Proteomes" id="UP001232063">
    <property type="component" value="Unassembled WGS sequence"/>
</dbReference>
<proteinExistence type="predicted"/>
<dbReference type="EMBL" id="JASJOU010000016">
    <property type="protein sequence ID" value="MDJ1505395.1"/>
    <property type="molecule type" value="Genomic_DNA"/>
</dbReference>
<dbReference type="AlphaFoldDB" id="A0AAE3UHF3"/>
<evidence type="ECO:0000313" key="1">
    <source>
        <dbReference type="EMBL" id="MDJ1505395.1"/>
    </source>
</evidence>
<dbReference type="RefSeq" id="WP_314517396.1">
    <property type="nucleotide sequence ID" value="NZ_JASJOU010000016.1"/>
</dbReference>
<name>A0AAE3UHF3_9BACT</name>
<gene>
    <name evidence="1" type="ORF">QNI22_32365</name>
</gene>
<evidence type="ECO:0000313" key="2">
    <source>
        <dbReference type="Proteomes" id="UP001232063"/>
    </source>
</evidence>
<dbReference type="PROSITE" id="PS51257">
    <property type="entry name" value="PROKAR_LIPOPROTEIN"/>
    <property type="match status" value="1"/>
</dbReference>
<sequence length="145" mass="17106">MKAKLYIFCFLILSACNSIETNDTLSKSDIDYIRSLNLLDKDEQIHRFYSEYKKRVAGNFFTDKRMAKYWIDERDSKKNSIHSAFYNEIQAIDTVYYAGATYSPYMMITKADGKQFKVCTDGKREEIKAFFEEAIHLWRQKKAAN</sequence>
<accession>A0AAE3UHF3</accession>
<keyword evidence="2" id="KW-1185">Reference proteome</keyword>
<reference evidence="1" key="1">
    <citation type="submission" date="2023-05" db="EMBL/GenBank/DDBJ databases">
        <authorList>
            <person name="Zhang X."/>
        </authorList>
    </citation>
    <scope>NUCLEOTIDE SEQUENCE</scope>
    <source>
        <strain evidence="1">BD1B2-1</strain>
    </source>
</reference>
<organism evidence="1 2">
    <name type="scientific">Xanthocytophaga agilis</name>
    <dbReference type="NCBI Taxonomy" id="3048010"/>
    <lineage>
        <taxon>Bacteria</taxon>
        <taxon>Pseudomonadati</taxon>
        <taxon>Bacteroidota</taxon>
        <taxon>Cytophagia</taxon>
        <taxon>Cytophagales</taxon>
        <taxon>Rhodocytophagaceae</taxon>
        <taxon>Xanthocytophaga</taxon>
    </lineage>
</organism>
<comment type="caution">
    <text evidence="1">The sequence shown here is derived from an EMBL/GenBank/DDBJ whole genome shotgun (WGS) entry which is preliminary data.</text>
</comment>
<protein>
    <submittedName>
        <fullName evidence="1">Uncharacterized protein</fullName>
    </submittedName>
</protein>